<protein>
    <submittedName>
        <fullName evidence="2">Urea ABC transporter substrate-binding protein</fullName>
    </submittedName>
</protein>
<dbReference type="Gene3D" id="3.40.50.2300">
    <property type="match status" value="2"/>
</dbReference>
<gene>
    <name evidence="2" type="primary">urtA</name>
    <name evidence="2" type="ORF">E0D97_02260</name>
</gene>
<reference evidence="2 3" key="1">
    <citation type="journal article" date="2015" name="Antonie Van Leeuwenhoek">
        <title>Oricola cellulosilytica gen. nov., sp. nov., a cellulose-degrading bacterium of the family Phyllobacteriaceae isolated from surface seashore water, and emended descriptions of Mesorhizobium loti and Phyllobacterium myrsinacearum.</title>
        <authorList>
            <person name="Hameed A."/>
            <person name="Shahina M."/>
            <person name="Lai W.A."/>
            <person name="Lin S.Y."/>
            <person name="Young L.S."/>
            <person name="Liu Y.C."/>
            <person name="Hsu Y.H."/>
            <person name="Young C.C."/>
        </authorList>
    </citation>
    <scope>NUCLEOTIDE SEQUENCE [LARGE SCALE GENOMIC DNA]</scope>
    <source>
        <strain evidence="2 3">KCTC 52183</strain>
    </source>
</reference>
<feature type="signal peptide" evidence="1">
    <location>
        <begin position="1"/>
        <end position="27"/>
    </location>
</feature>
<keyword evidence="3" id="KW-1185">Reference proteome</keyword>
<dbReference type="AlphaFoldDB" id="A0A4R0PEM7"/>
<dbReference type="Pfam" id="PF13433">
    <property type="entry name" value="Peripla_BP_5"/>
    <property type="match status" value="1"/>
</dbReference>
<accession>A0A4R0PEM7</accession>
<dbReference type="PANTHER" id="PTHR47628">
    <property type="match status" value="1"/>
</dbReference>
<dbReference type="InterPro" id="IPR028082">
    <property type="entry name" value="Peripla_BP_I"/>
</dbReference>
<evidence type="ECO:0000256" key="1">
    <source>
        <dbReference type="SAM" id="SignalP"/>
    </source>
</evidence>
<organism evidence="2 3">
    <name type="scientific">Oricola cellulosilytica</name>
    <dbReference type="NCBI Taxonomy" id="1429082"/>
    <lineage>
        <taxon>Bacteria</taxon>
        <taxon>Pseudomonadati</taxon>
        <taxon>Pseudomonadota</taxon>
        <taxon>Alphaproteobacteria</taxon>
        <taxon>Hyphomicrobiales</taxon>
        <taxon>Ahrensiaceae</taxon>
        <taxon>Oricola</taxon>
    </lineage>
</organism>
<keyword evidence="1" id="KW-0732">Signal</keyword>
<evidence type="ECO:0000313" key="3">
    <source>
        <dbReference type="Proteomes" id="UP000291301"/>
    </source>
</evidence>
<proteinExistence type="predicted"/>
<sequence length="433" mass="47024">MKFPKRTISIAALAALAAATAMTPVSAQEEPIKVGILHSLSGTMAISETTLKDAMLMLIEEQNKKGGLLGRKLEPVVVDPASDWPLFAEKARELIEAEKVAAVFGAWTSVSRKSVLPVFEELNSILFYPVQYEGEESQRNVFYTGAAPNQQAIPAVDYLMEEEGVERWVLAGTDYVYPRTTNKILEAYLKSKGVAPEDIMINYTPFGHSDWQTIVSDVKTFGAAGKKTAVVSTINGDANVPFYKELANQGVKAEDIPVVAFSVGEEELAGLDTEPLVGHLAAWNYFMSAESEANAEFIDTWHAFIGDENRVTNDPMEAHYIGFNMWVKAVQAAGTTDADAVIEALPGTEAPNLTGGTSVMLANHHITKPVLVGEIQDDGQFETVWETGGLVPGDAWSDYLPESKPLKADWVDLKCGNFNTETNRCLGTAQVGN</sequence>
<dbReference type="EMBL" id="SJST01000001">
    <property type="protein sequence ID" value="TCD16275.1"/>
    <property type="molecule type" value="Genomic_DNA"/>
</dbReference>
<dbReference type="OrthoDB" id="9802022at2"/>
<dbReference type="NCBIfam" id="TIGR03407">
    <property type="entry name" value="urea_ABC_UrtA"/>
    <property type="match status" value="1"/>
</dbReference>
<comment type="caution">
    <text evidence="2">The sequence shown here is derived from an EMBL/GenBank/DDBJ whole genome shotgun (WGS) entry which is preliminary data.</text>
</comment>
<dbReference type="Proteomes" id="UP000291301">
    <property type="component" value="Unassembled WGS sequence"/>
</dbReference>
<dbReference type="SUPFAM" id="SSF53822">
    <property type="entry name" value="Periplasmic binding protein-like I"/>
    <property type="match status" value="1"/>
</dbReference>
<evidence type="ECO:0000313" key="2">
    <source>
        <dbReference type="EMBL" id="TCD16275.1"/>
    </source>
</evidence>
<dbReference type="CDD" id="cd06355">
    <property type="entry name" value="PBP1_FmdD-like"/>
    <property type="match status" value="1"/>
</dbReference>
<dbReference type="FunFam" id="3.40.50.2300:FF:000097">
    <property type="entry name" value="Branched-chain amino acid ABC transporter substrate-binding protein"/>
    <property type="match status" value="1"/>
</dbReference>
<feature type="chain" id="PRO_5020207445" evidence="1">
    <location>
        <begin position="28"/>
        <end position="433"/>
    </location>
</feature>
<dbReference type="InterPro" id="IPR017777">
    <property type="entry name" value="ABC_urea-bd_UrtA"/>
</dbReference>
<name>A0A4R0PEM7_9HYPH</name>
<dbReference type="PANTHER" id="PTHR47628:SF1">
    <property type="entry name" value="ALIPHATIC AMIDASE EXPRESSION-REGULATING PROTEIN"/>
    <property type="match status" value="1"/>
</dbReference>